<dbReference type="GO" id="GO:0016787">
    <property type="term" value="F:hydrolase activity"/>
    <property type="evidence" value="ECO:0007669"/>
    <property type="project" value="InterPro"/>
</dbReference>
<gene>
    <name evidence="3" type="ORF">PF010_g101</name>
</gene>
<evidence type="ECO:0000313" key="4">
    <source>
        <dbReference type="Proteomes" id="UP000488956"/>
    </source>
</evidence>
<dbReference type="InterPro" id="IPR029052">
    <property type="entry name" value="Metallo-depent_PP-like"/>
</dbReference>
<feature type="transmembrane region" description="Helical" evidence="1">
    <location>
        <begin position="34"/>
        <end position="53"/>
    </location>
</feature>
<organism evidence="3 4">
    <name type="scientific">Phytophthora fragariae</name>
    <dbReference type="NCBI Taxonomy" id="53985"/>
    <lineage>
        <taxon>Eukaryota</taxon>
        <taxon>Sar</taxon>
        <taxon>Stramenopiles</taxon>
        <taxon>Oomycota</taxon>
        <taxon>Peronosporomycetes</taxon>
        <taxon>Peronosporales</taxon>
        <taxon>Peronosporaceae</taxon>
        <taxon>Phytophthora</taxon>
    </lineage>
</organism>
<feature type="domain" description="Calcineurin-like phosphoesterase" evidence="2">
    <location>
        <begin position="112"/>
        <end position="305"/>
    </location>
</feature>
<dbReference type="PANTHER" id="PTHR12905">
    <property type="entry name" value="METALLOPHOSPHOESTERASE"/>
    <property type="match status" value="1"/>
</dbReference>
<dbReference type="Gene3D" id="3.60.21.10">
    <property type="match status" value="1"/>
</dbReference>
<name>A0A6G0M4Q8_9STRA</name>
<dbReference type="PANTHER" id="PTHR12905:SF0">
    <property type="entry name" value="CALCINEURIN-LIKE PHOSPHOESTERASE DOMAIN-CONTAINING PROTEIN"/>
    <property type="match status" value="1"/>
</dbReference>
<evidence type="ECO:0000259" key="2">
    <source>
        <dbReference type="Pfam" id="PF00149"/>
    </source>
</evidence>
<dbReference type="EMBL" id="QXFX01000002">
    <property type="protein sequence ID" value="KAE9140618.1"/>
    <property type="molecule type" value="Genomic_DNA"/>
</dbReference>
<keyword evidence="1" id="KW-0812">Transmembrane</keyword>
<keyword evidence="1" id="KW-1133">Transmembrane helix</keyword>
<feature type="transmembrane region" description="Helical" evidence="1">
    <location>
        <begin position="60"/>
        <end position="79"/>
    </location>
</feature>
<evidence type="ECO:0000256" key="1">
    <source>
        <dbReference type="SAM" id="Phobius"/>
    </source>
</evidence>
<protein>
    <recommendedName>
        <fullName evidence="2">Calcineurin-like phosphoesterase domain-containing protein</fullName>
    </recommendedName>
</protein>
<keyword evidence="1" id="KW-0472">Membrane</keyword>
<comment type="caution">
    <text evidence="3">The sequence shown here is derived from an EMBL/GenBank/DDBJ whole genome shotgun (WGS) entry which is preliminary data.</text>
</comment>
<sequence length="342" mass="37739">MTSPQTNVHIETEAMSLTNLLLKRIPHDTSPEQLVAAGSSVLLLCVLLLIGLIRLLYGSFVAHAATLLVLGLTLRWLYWNGLGVLGWDSPYLRNSEAVVRSLSSHPQPQGTLRVVCISDTHSKHRNLSNLPDGDVLLHCGDFTQRGTHAELRDFNEWLGTLPHKHKLVIAGNHDVCMDAVEYDQHWDKAFRHKEYNDPSVSRALLTNCTYLENRSVVVEGVKIYGSPMTPPIPGRPGAFNVARGFADQQHWAKVPADVDVLVTHGPPHGILDTTFTGLHVGSETLLKETMSRIRPKFHVFGHIHEAYGATRVGKTVFVNAASSTLLAKPRHAPVVIDIPVKC</sequence>
<dbReference type="SUPFAM" id="SSF56300">
    <property type="entry name" value="Metallo-dependent phosphatases"/>
    <property type="match status" value="1"/>
</dbReference>
<proteinExistence type="predicted"/>
<dbReference type="AlphaFoldDB" id="A0A6G0M4Q8"/>
<reference evidence="3 4" key="1">
    <citation type="submission" date="2018-09" db="EMBL/GenBank/DDBJ databases">
        <title>Genomic investigation of the strawberry pathogen Phytophthora fragariae indicates pathogenicity is determined by transcriptional variation in three key races.</title>
        <authorList>
            <person name="Adams T.M."/>
            <person name="Armitage A.D."/>
            <person name="Sobczyk M.K."/>
            <person name="Bates H.J."/>
            <person name="Dunwell J.M."/>
            <person name="Nellist C.F."/>
            <person name="Harrison R.J."/>
        </authorList>
    </citation>
    <scope>NUCLEOTIDE SEQUENCE [LARGE SCALE GENOMIC DNA]</scope>
    <source>
        <strain evidence="3 4">ONT-3</strain>
    </source>
</reference>
<accession>A0A6G0M4Q8</accession>
<dbReference type="CDD" id="cd07379">
    <property type="entry name" value="MPP_239FB"/>
    <property type="match status" value="1"/>
</dbReference>
<dbReference type="InterPro" id="IPR051693">
    <property type="entry name" value="UPF0046_metallophosphoest"/>
</dbReference>
<dbReference type="Pfam" id="PF00149">
    <property type="entry name" value="Metallophos"/>
    <property type="match status" value="1"/>
</dbReference>
<evidence type="ECO:0000313" key="3">
    <source>
        <dbReference type="EMBL" id="KAE9140618.1"/>
    </source>
</evidence>
<dbReference type="Proteomes" id="UP000488956">
    <property type="component" value="Unassembled WGS sequence"/>
</dbReference>
<dbReference type="InterPro" id="IPR004843">
    <property type="entry name" value="Calcineurin-like_PHP"/>
</dbReference>